<organism evidence="4 5">
    <name type="scientific">Steinernema carpocapsae</name>
    <name type="common">Entomopathogenic nematode</name>
    <dbReference type="NCBI Taxonomy" id="34508"/>
    <lineage>
        <taxon>Eukaryota</taxon>
        <taxon>Metazoa</taxon>
        <taxon>Ecdysozoa</taxon>
        <taxon>Nematoda</taxon>
        <taxon>Chromadorea</taxon>
        <taxon>Rhabditida</taxon>
        <taxon>Tylenchina</taxon>
        <taxon>Panagrolaimomorpha</taxon>
        <taxon>Strongyloidoidea</taxon>
        <taxon>Steinernematidae</taxon>
        <taxon>Steinernema</taxon>
    </lineage>
</organism>
<protein>
    <recommendedName>
        <fullName evidence="3">Major facilitator superfamily (MFS) profile domain-containing protein</fullName>
    </recommendedName>
</protein>
<feature type="domain" description="Major facilitator superfamily (MFS) profile" evidence="3">
    <location>
        <begin position="104"/>
        <end position="531"/>
    </location>
</feature>
<evidence type="ECO:0000259" key="3">
    <source>
        <dbReference type="PROSITE" id="PS50850"/>
    </source>
</evidence>
<reference evidence="4 5" key="2">
    <citation type="journal article" date="2019" name="G3 (Bethesda)">
        <title>Hybrid Assembly of the Genome of the Entomopathogenic Nematode Steinernema carpocapsae Identifies the X-Chromosome.</title>
        <authorList>
            <person name="Serra L."/>
            <person name="Macchietto M."/>
            <person name="Macias-Munoz A."/>
            <person name="McGill C.J."/>
            <person name="Rodriguez I.M."/>
            <person name="Rodriguez B."/>
            <person name="Murad R."/>
            <person name="Mortazavi A."/>
        </authorList>
    </citation>
    <scope>NUCLEOTIDE SEQUENCE [LARGE SCALE GENOMIC DNA]</scope>
    <source>
        <strain evidence="4 5">ALL</strain>
    </source>
</reference>
<feature type="transmembrane region" description="Helical" evidence="2">
    <location>
        <begin position="489"/>
        <end position="510"/>
    </location>
</feature>
<dbReference type="Gene3D" id="1.20.1250.20">
    <property type="entry name" value="MFS general substrate transporter like domains"/>
    <property type="match status" value="2"/>
</dbReference>
<feature type="transmembrane region" description="Helical" evidence="2">
    <location>
        <begin position="146"/>
        <end position="165"/>
    </location>
</feature>
<sequence>MTVVAVDFDAIDAKNPKFAFANRTRYVILVLATLCLSIILSNTLTLNFTIICMNRNKTIAANATEVVIRERRDTSAINLTTLILERHKELLDNQQRQDALLQETLAIIKDSSAKERFTDLIVATTHLEEKIVEGSYSYSQTQKSQLFSVVAIGALVAVYPTIWLIQYFGPRKVVSAYGFLSAFSTALIPLFASWGFWWLLFMRFVQGTALSVCLNVIGYVTAHWSMLKTNALFIAVLTCFFQVGPIFTMPISGMLCESDLGWPAVYYVHAVITVILFVLFAYFYRDAPHQHRNVSERELGKIQRGKEDMPQREPVPYRAILTSNAIWAVWISALANFSGIQITMQYSPTYLNKVMGFPVEMTGLYSAIPQVFTFILKVIAGILSDKLTCIRPVVSVKLFNTFALGGMGTFFFAMAYTPSTAPMLGLVLLSCCCTILGFNCGAFFKSSQLVARHHNHFIMGNNSFINCLATLLAPVIVSAFVQNDTTEEWWWVWMIHGVALYAANIYFCIFGKAEPAEWTKVKPKTNRVAVA</sequence>
<comment type="caution">
    <text evidence="4">The sequence shown here is derived from an EMBL/GenBank/DDBJ whole genome shotgun (WGS) entry which is preliminary data.</text>
</comment>
<dbReference type="PROSITE" id="PS50850">
    <property type="entry name" value="MFS"/>
    <property type="match status" value="1"/>
</dbReference>
<feature type="transmembrane region" description="Helical" evidence="2">
    <location>
        <begin position="396"/>
        <end position="417"/>
    </location>
</feature>
<feature type="transmembrane region" description="Helical" evidence="2">
    <location>
        <begin position="231"/>
        <end position="252"/>
    </location>
</feature>
<evidence type="ECO:0000256" key="1">
    <source>
        <dbReference type="ARBA" id="ARBA00004141"/>
    </source>
</evidence>
<dbReference type="OrthoDB" id="2985014at2759"/>
<dbReference type="SUPFAM" id="SSF103473">
    <property type="entry name" value="MFS general substrate transporter"/>
    <property type="match status" value="1"/>
</dbReference>
<feature type="transmembrane region" description="Helical" evidence="2">
    <location>
        <begin position="177"/>
        <end position="198"/>
    </location>
</feature>
<dbReference type="EMBL" id="AZBU02000010">
    <property type="protein sequence ID" value="TKR62542.1"/>
    <property type="molecule type" value="Genomic_DNA"/>
</dbReference>
<comment type="subcellular location">
    <subcellularLocation>
        <location evidence="1">Membrane</location>
        <topology evidence="1">Multi-pass membrane protein</topology>
    </subcellularLocation>
</comment>
<dbReference type="InterPro" id="IPR011701">
    <property type="entry name" value="MFS"/>
</dbReference>
<dbReference type="PANTHER" id="PTHR45757">
    <property type="entry name" value="PROTEIN CBG23364-RELATED"/>
    <property type="match status" value="1"/>
</dbReference>
<keyword evidence="2" id="KW-0472">Membrane</keyword>
<gene>
    <name evidence="4" type="ORF">L596_026479</name>
</gene>
<dbReference type="InterPro" id="IPR036259">
    <property type="entry name" value="MFS_trans_sf"/>
</dbReference>
<dbReference type="GO" id="GO:0022857">
    <property type="term" value="F:transmembrane transporter activity"/>
    <property type="evidence" value="ECO:0007669"/>
    <property type="project" value="InterPro"/>
</dbReference>
<keyword evidence="5" id="KW-1185">Reference proteome</keyword>
<feature type="transmembrane region" description="Helical" evidence="2">
    <location>
        <begin position="364"/>
        <end position="384"/>
    </location>
</feature>
<feature type="transmembrane region" description="Helical" evidence="2">
    <location>
        <begin position="26"/>
        <end position="48"/>
    </location>
</feature>
<evidence type="ECO:0000256" key="2">
    <source>
        <dbReference type="SAM" id="Phobius"/>
    </source>
</evidence>
<dbReference type="STRING" id="34508.A0A4U5M1M8"/>
<evidence type="ECO:0000313" key="4">
    <source>
        <dbReference type="EMBL" id="TKR62542.1"/>
    </source>
</evidence>
<evidence type="ECO:0000313" key="5">
    <source>
        <dbReference type="Proteomes" id="UP000298663"/>
    </source>
</evidence>
<dbReference type="Pfam" id="PF07690">
    <property type="entry name" value="MFS_1"/>
    <property type="match status" value="1"/>
</dbReference>
<dbReference type="InterPro" id="IPR020846">
    <property type="entry name" value="MFS_dom"/>
</dbReference>
<feature type="transmembrane region" description="Helical" evidence="2">
    <location>
        <begin position="423"/>
        <end position="444"/>
    </location>
</feature>
<dbReference type="AlphaFoldDB" id="A0A4U5M1M8"/>
<feature type="transmembrane region" description="Helical" evidence="2">
    <location>
        <begin position="264"/>
        <end position="284"/>
    </location>
</feature>
<reference evidence="4 5" key="1">
    <citation type="journal article" date="2015" name="Genome Biol.">
        <title>Comparative genomics of Steinernema reveals deeply conserved gene regulatory networks.</title>
        <authorList>
            <person name="Dillman A.R."/>
            <person name="Macchietto M."/>
            <person name="Porter C.F."/>
            <person name="Rogers A."/>
            <person name="Williams B."/>
            <person name="Antoshechkin I."/>
            <person name="Lee M.M."/>
            <person name="Goodwin Z."/>
            <person name="Lu X."/>
            <person name="Lewis E.E."/>
            <person name="Goodrich-Blair H."/>
            <person name="Stock S.P."/>
            <person name="Adams B.J."/>
            <person name="Sternberg P.W."/>
            <person name="Mortazavi A."/>
        </authorList>
    </citation>
    <scope>NUCLEOTIDE SEQUENCE [LARGE SCALE GENOMIC DNA]</scope>
    <source>
        <strain evidence="4 5">ALL</strain>
    </source>
</reference>
<keyword evidence="2" id="KW-1133">Transmembrane helix</keyword>
<dbReference type="PANTHER" id="PTHR45757:SF12">
    <property type="entry name" value="MAJOR FACILITATOR SUPERFAMILY (MFS) PROFILE DOMAIN-CONTAINING PROTEIN"/>
    <property type="match status" value="1"/>
</dbReference>
<proteinExistence type="predicted"/>
<dbReference type="GO" id="GO:0016020">
    <property type="term" value="C:membrane"/>
    <property type="evidence" value="ECO:0007669"/>
    <property type="project" value="UniProtKB-SubCell"/>
</dbReference>
<dbReference type="Proteomes" id="UP000298663">
    <property type="component" value="Unassembled WGS sequence"/>
</dbReference>
<keyword evidence="2" id="KW-0812">Transmembrane</keyword>
<feature type="transmembrane region" description="Helical" evidence="2">
    <location>
        <begin position="319"/>
        <end position="344"/>
    </location>
</feature>
<name>A0A4U5M1M8_STECR</name>
<accession>A0A4U5M1M8</accession>
<feature type="transmembrane region" description="Helical" evidence="2">
    <location>
        <begin position="464"/>
        <end position="483"/>
    </location>
</feature>